<sequence>MFYQNGQLREKVRAISSANQFRKLFQVESKRKRLSRSNPIFGGSGGGRIKRERNADEDDMSKITMCSSSHEALLKKREEDGCTGAVAFANVVCGGYFHCTLGEDRSASECIPKICKKFNTMPKNRDCFHDLFNCD</sequence>
<dbReference type="AlphaFoldDB" id="A0A016W0H1"/>
<evidence type="ECO:0000313" key="2">
    <source>
        <dbReference type="Proteomes" id="UP000024635"/>
    </source>
</evidence>
<organism evidence="1 2">
    <name type="scientific">Ancylostoma ceylanicum</name>
    <dbReference type="NCBI Taxonomy" id="53326"/>
    <lineage>
        <taxon>Eukaryota</taxon>
        <taxon>Metazoa</taxon>
        <taxon>Ecdysozoa</taxon>
        <taxon>Nematoda</taxon>
        <taxon>Chromadorea</taxon>
        <taxon>Rhabditida</taxon>
        <taxon>Rhabditina</taxon>
        <taxon>Rhabditomorpha</taxon>
        <taxon>Strongyloidea</taxon>
        <taxon>Ancylostomatidae</taxon>
        <taxon>Ancylostomatinae</taxon>
        <taxon>Ancylostoma</taxon>
    </lineage>
</organism>
<accession>A0A016W0H1</accession>
<comment type="caution">
    <text evidence="1">The sequence shown here is derived from an EMBL/GenBank/DDBJ whole genome shotgun (WGS) entry which is preliminary data.</text>
</comment>
<proteinExistence type="predicted"/>
<reference evidence="2" key="1">
    <citation type="journal article" date="2015" name="Nat. Genet.">
        <title>The genome and transcriptome of the zoonotic hookworm Ancylostoma ceylanicum identify infection-specific gene families.</title>
        <authorList>
            <person name="Schwarz E.M."/>
            <person name="Hu Y."/>
            <person name="Antoshechkin I."/>
            <person name="Miller M.M."/>
            <person name="Sternberg P.W."/>
            <person name="Aroian R.V."/>
        </authorList>
    </citation>
    <scope>NUCLEOTIDE SEQUENCE</scope>
    <source>
        <strain evidence="2">HY135</strain>
    </source>
</reference>
<name>A0A016W0H1_9BILA</name>
<protein>
    <submittedName>
        <fullName evidence="1">Uncharacterized protein</fullName>
    </submittedName>
</protein>
<dbReference type="Proteomes" id="UP000024635">
    <property type="component" value="Unassembled WGS sequence"/>
</dbReference>
<evidence type="ECO:0000313" key="1">
    <source>
        <dbReference type="EMBL" id="EYC33359.1"/>
    </source>
</evidence>
<dbReference type="EMBL" id="JARK01001338">
    <property type="protein sequence ID" value="EYC33359.1"/>
    <property type="molecule type" value="Genomic_DNA"/>
</dbReference>
<keyword evidence="2" id="KW-1185">Reference proteome</keyword>
<dbReference type="OrthoDB" id="10544067at2759"/>
<gene>
    <name evidence="1" type="primary">Acey_s0002.g745</name>
    <name evidence="1" type="ORF">Y032_0002g745</name>
</gene>